<protein>
    <submittedName>
        <fullName evidence="3">CTP:molybdopterin cytidylyltransferase MocA</fullName>
    </submittedName>
</protein>
<keyword evidence="3" id="KW-0548">Nucleotidyltransferase</keyword>
<proteinExistence type="predicted"/>
<gene>
    <name evidence="3" type="ORF">SAMN05444339_101668</name>
</gene>
<dbReference type="RefSeq" id="WP_072855741.1">
    <property type="nucleotide sequence ID" value="NZ_FQUE01000001.1"/>
</dbReference>
<evidence type="ECO:0000313" key="3">
    <source>
        <dbReference type="EMBL" id="SHE54203.1"/>
    </source>
</evidence>
<feature type="domain" description="MobA-like NTP transferase" evidence="2">
    <location>
        <begin position="5"/>
        <end position="163"/>
    </location>
</feature>
<dbReference type="CDD" id="cd04182">
    <property type="entry name" value="GT_2_like_f"/>
    <property type="match status" value="1"/>
</dbReference>
<reference evidence="4" key="1">
    <citation type="submission" date="2016-11" db="EMBL/GenBank/DDBJ databases">
        <authorList>
            <person name="Varghese N."/>
            <person name="Submissions S."/>
        </authorList>
    </citation>
    <scope>NUCLEOTIDE SEQUENCE [LARGE SCALE GENOMIC DNA]</scope>
    <source>
        <strain evidence="4">DSM 29326</strain>
    </source>
</reference>
<sequence>MIPILILAAGESRRMRGLDKLAEPVGGQPLLRRIAAEAVRVAPTFVALHHRADERLTLLDGLPVTALGVPEAAEGQSGTLRGSVARLPECDAFLVVLADLPEITGDDMSRIIAARQSQRDALIWRGAMPDGRPGHPVLFDASLRPQFADLQGDDGAGAVVRPLRDRTVLLRFADDRARLDLDTPEDWAAYRNRKT</sequence>
<dbReference type="AlphaFoldDB" id="A0A1M4UCA1"/>
<keyword evidence="1" id="KW-0460">Magnesium</keyword>
<dbReference type="InterPro" id="IPR029044">
    <property type="entry name" value="Nucleotide-diphossugar_trans"/>
</dbReference>
<dbReference type="Pfam" id="PF12804">
    <property type="entry name" value="NTP_transf_3"/>
    <property type="match status" value="1"/>
</dbReference>
<keyword evidence="4" id="KW-1185">Reference proteome</keyword>
<dbReference type="Proteomes" id="UP000183987">
    <property type="component" value="Unassembled WGS sequence"/>
</dbReference>
<dbReference type="OrthoDB" id="9779263at2"/>
<dbReference type="PANTHER" id="PTHR43777:SF1">
    <property type="entry name" value="MOLYBDENUM COFACTOR CYTIDYLYLTRANSFERASE"/>
    <property type="match status" value="1"/>
</dbReference>
<dbReference type="SUPFAM" id="SSF53448">
    <property type="entry name" value="Nucleotide-diphospho-sugar transferases"/>
    <property type="match status" value="1"/>
</dbReference>
<organism evidence="3 4">
    <name type="scientific">Loktanella atrilutea</name>
    <dbReference type="NCBI Taxonomy" id="366533"/>
    <lineage>
        <taxon>Bacteria</taxon>
        <taxon>Pseudomonadati</taxon>
        <taxon>Pseudomonadota</taxon>
        <taxon>Alphaproteobacteria</taxon>
        <taxon>Rhodobacterales</taxon>
        <taxon>Roseobacteraceae</taxon>
        <taxon>Loktanella</taxon>
    </lineage>
</organism>
<dbReference type="GO" id="GO:0016779">
    <property type="term" value="F:nucleotidyltransferase activity"/>
    <property type="evidence" value="ECO:0007669"/>
    <property type="project" value="UniProtKB-KW"/>
</dbReference>
<evidence type="ECO:0000313" key="4">
    <source>
        <dbReference type="Proteomes" id="UP000183987"/>
    </source>
</evidence>
<evidence type="ECO:0000259" key="2">
    <source>
        <dbReference type="Pfam" id="PF12804"/>
    </source>
</evidence>
<dbReference type="STRING" id="366533.SAMN05444339_101668"/>
<dbReference type="Gene3D" id="3.90.550.10">
    <property type="entry name" value="Spore Coat Polysaccharide Biosynthesis Protein SpsA, Chain A"/>
    <property type="match status" value="1"/>
</dbReference>
<name>A0A1M4UCA1_LOKAT</name>
<dbReference type="EMBL" id="FQUE01000001">
    <property type="protein sequence ID" value="SHE54203.1"/>
    <property type="molecule type" value="Genomic_DNA"/>
</dbReference>
<accession>A0A1M4UCA1</accession>
<dbReference type="PANTHER" id="PTHR43777">
    <property type="entry name" value="MOLYBDENUM COFACTOR CYTIDYLYLTRANSFERASE"/>
    <property type="match status" value="1"/>
</dbReference>
<keyword evidence="3" id="KW-0808">Transferase</keyword>
<dbReference type="InterPro" id="IPR025877">
    <property type="entry name" value="MobA-like_NTP_Trfase"/>
</dbReference>
<evidence type="ECO:0000256" key="1">
    <source>
        <dbReference type="ARBA" id="ARBA00022842"/>
    </source>
</evidence>